<dbReference type="SUPFAM" id="SSF54593">
    <property type="entry name" value="Glyoxalase/Bleomycin resistance protein/Dihydroxybiphenyl dioxygenase"/>
    <property type="match status" value="1"/>
</dbReference>
<feature type="compositionally biased region" description="Basic and acidic residues" evidence="1">
    <location>
        <begin position="178"/>
        <end position="189"/>
    </location>
</feature>
<dbReference type="KEGG" id="mlj:MLAC_02180"/>
<accession>A0A1X1YCD1</accession>
<protein>
    <submittedName>
        <fullName evidence="2">Uncharacterized protein</fullName>
    </submittedName>
</protein>
<proteinExistence type="predicted"/>
<dbReference type="Proteomes" id="UP000466396">
    <property type="component" value="Chromosome"/>
</dbReference>
<keyword evidence="3" id="KW-1185">Reference proteome</keyword>
<dbReference type="Pfam" id="PF13669">
    <property type="entry name" value="Glyoxalase_4"/>
    <property type="match status" value="1"/>
</dbReference>
<organism evidence="2 3">
    <name type="scientific">Mycobacterium lacus</name>
    <dbReference type="NCBI Taxonomy" id="169765"/>
    <lineage>
        <taxon>Bacteria</taxon>
        <taxon>Bacillati</taxon>
        <taxon>Actinomycetota</taxon>
        <taxon>Actinomycetes</taxon>
        <taxon>Mycobacteriales</taxon>
        <taxon>Mycobacteriaceae</taxon>
        <taxon>Mycobacterium</taxon>
    </lineage>
</organism>
<dbReference type="InterPro" id="IPR037523">
    <property type="entry name" value="VOC_core"/>
</dbReference>
<dbReference type="STRING" id="169765.AWC15_01035"/>
<reference evidence="2 3" key="1">
    <citation type="journal article" date="2019" name="Emerg. Microbes Infect.">
        <title>Comprehensive subspecies identification of 175 nontuberculous mycobacteria species based on 7547 genomic profiles.</title>
        <authorList>
            <person name="Matsumoto Y."/>
            <person name="Kinjo T."/>
            <person name="Motooka D."/>
            <person name="Nabeya D."/>
            <person name="Jung N."/>
            <person name="Uechi K."/>
            <person name="Horii T."/>
            <person name="Iida T."/>
            <person name="Fujita J."/>
            <person name="Nakamura S."/>
        </authorList>
    </citation>
    <scope>NUCLEOTIDE SEQUENCE [LARGE SCALE GENOMIC DNA]</scope>
    <source>
        <strain evidence="2 3">JCM 15657</strain>
    </source>
</reference>
<gene>
    <name evidence="2" type="ORF">MLAC_02180</name>
</gene>
<dbReference type="AlphaFoldDB" id="A0A1X1YCD1"/>
<dbReference type="Gene3D" id="3.10.180.10">
    <property type="entry name" value="2,3-Dihydroxybiphenyl 1,2-Dioxygenase, domain 1"/>
    <property type="match status" value="1"/>
</dbReference>
<name>A0A1X1YCD1_9MYCO</name>
<sequence>MGSSQSIDAAAVKLFTIRPLNTKVGTQFMAGPQIHHVALLVANLEAAIERWSAATGYTFSPVGRYCTERYADSSNPKPHHHDARIAFSKEGPPHIELMEFTGEGTHSVSQGEGFHHLGFMDYPNVEGRLKELAELGFGHDGMALTDDDRILLFFTEKADLNGMRLEYVAELPQPIIKDDGSEPYLDDRGFPGLWPPGNE</sequence>
<dbReference type="InterPro" id="IPR029068">
    <property type="entry name" value="Glyas_Bleomycin-R_OHBP_Dase"/>
</dbReference>
<evidence type="ECO:0000313" key="2">
    <source>
        <dbReference type="EMBL" id="BBX94924.1"/>
    </source>
</evidence>
<dbReference type="PROSITE" id="PS51819">
    <property type="entry name" value="VOC"/>
    <property type="match status" value="1"/>
</dbReference>
<evidence type="ECO:0000256" key="1">
    <source>
        <dbReference type="SAM" id="MobiDB-lite"/>
    </source>
</evidence>
<evidence type="ECO:0000313" key="3">
    <source>
        <dbReference type="Proteomes" id="UP000466396"/>
    </source>
</evidence>
<feature type="region of interest" description="Disordered" evidence="1">
    <location>
        <begin position="178"/>
        <end position="199"/>
    </location>
</feature>
<dbReference type="EMBL" id="AP022581">
    <property type="protein sequence ID" value="BBX94924.1"/>
    <property type="molecule type" value="Genomic_DNA"/>
</dbReference>